<reference evidence="2" key="1">
    <citation type="submission" date="2014-12" db="EMBL/GenBank/DDBJ databases">
        <title>Insight into the proteome of Arion vulgaris.</title>
        <authorList>
            <person name="Aradska J."/>
            <person name="Bulat T."/>
            <person name="Smidak R."/>
            <person name="Sarate P."/>
            <person name="Gangsoo J."/>
            <person name="Sialana F."/>
            <person name="Bilban M."/>
            <person name="Lubec G."/>
        </authorList>
    </citation>
    <scope>NUCLEOTIDE SEQUENCE</scope>
    <source>
        <tissue evidence="2">Skin</tissue>
    </source>
</reference>
<name>A0A0B7AJC8_9EUPU</name>
<evidence type="ECO:0000313" key="2">
    <source>
        <dbReference type="EMBL" id="CEK80166.1"/>
    </source>
</evidence>
<feature type="region of interest" description="Disordered" evidence="1">
    <location>
        <begin position="172"/>
        <end position="204"/>
    </location>
</feature>
<feature type="compositionally biased region" description="Basic residues" evidence="1">
    <location>
        <begin position="42"/>
        <end position="51"/>
    </location>
</feature>
<accession>A0A0B7AJC8</accession>
<dbReference type="EMBL" id="HACG01033301">
    <property type="protein sequence ID" value="CEK80166.1"/>
    <property type="molecule type" value="Transcribed_RNA"/>
</dbReference>
<feature type="compositionally biased region" description="Basic and acidic residues" evidence="1">
    <location>
        <begin position="187"/>
        <end position="201"/>
    </location>
</feature>
<organism evidence="2">
    <name type="scientific">Arion vulgaris</name>
    <dbReference type="NCBI Taxonomy" id="1028688"/>
    <lineage>
        <taxon>Eukaryota</taxon>
        <taxon>Metazoa</taxon>
        <taxon>Spiralia</taxon>
        <taxon>Lophotrochozoa</taxon>
        <taxon>Mollusca</taxon>
        <taxon>Gastropoda</taxon>
        <taxon>Heterobranchia</taxon>
        <taxon>Euthyneura</taxon>
        <taxon>Panpulmonata</taxon>
        <taxon>Eupulmonata</taxon>
        <taxon>Stylommatophora</taxon>
        <taxon>Helicina</taxon>
        <taxon>Arionoidea</taxon>
        <taxon>Arionidae</taxon>
        <taxon>Arion</taxon>
    </lineage>
</organism>
<feature type="region of interest" description="Disordered" evidence="1">
    <location>
        <begin position="18"/>
        <end position="77"/>
    </location>
</feature>
<protein>
    <submittedName>
        <fullName evidence="2">Uncharacterized protein</fullName>
    </submittedName>
</protein>
<evidence type="ECO:0000256" key="1">
    <source>
        <dbReference type="SAM" id="MobiDB-lite"/>
    </source>
</evidence>
<gene>
    <name evidence="2" type="primary">ORF119446</name>
</gene>
<feature type="compositionally biased region" description="Low complexity" evidence="1">
    <location>
        <begin position="176"/>
        <end position="186"/>
    </location>
</feature>
<sequence>HQNITSVAEQDNIDIGRIHQNRTSIAQQDNIVTGQISSDNKPKKKGKKSKPKNPTQPEFQLRQCDFPQPGDDYQRYDEPDSIADDKVISGKEKKSIPEIVQNLLVKSYANAAAFSSNAEKEPVSYACMFDNSKKKSVGASNICTSTAVDFKEGSVAAKGLFADVIASQMKHKKSSRASSVRSSTRSDISDTARGASKEAKKSSVPSLMSINTGKHKFTIINSSQFVLSNQSFLSPLIHSKGNVCKARVSIKCEKSGQLTVNVLMSKGQRDDSYNWPLLLDASGYVLNPGSKRETPLWHIKSAAYLKPPPLGEELIFPAVVCLMTSKRSYENVTYKELIKRYNSGEDSLMFTWDLIVT</sequence>
<dbReference type="AlphaFoldDB" id="A0A0B7AJC8"/>
<feature type="non-terminal residue" evidence="2">
    <location>
        <position position="1"/>
    </location>
</feature>
<feature type="compositionally biased region" description="Polar residues" evidence="1">
    <location>
        <begin position="21"/>
        <end position="36"/>
    </location>
</feature>
<proteinExistence type="predicted"/>